<keyword evidence="5" id="KW-0221">Differentiation</keyword>
<dbReference type="FunFam" id="2.60.40.10:FF:000030">
    <property type="entry name" value="Semaphorin 3F like"/>
    <property type="match status" value="1"/>
</dbReference>
<dbReference type="GO" id="GO:0005886">
    <property type="term" value="C:plasma membrane"/>
    <property type="evidence" value="ECO:0007669"/>
    <property type="project" value="TreeGrafter"/>
</dbReference>
<dbReference type="Gene3D" id="3.30.420.10">
    <property type="entry name" value="Ribonuclease H-like superfamily/Ribonuclease H"/>
    <property type="match status" value="1"/>
</dbReference>
<dbReference type="InterPro" id="IPR013783">
    <property type="entry name" value="Ig-like_fold"/>
</dbReference>
<keyword evidence="7" id="KW-1015">Disulfide bond</keyword>
<dbReference type="GO" id="GO:0045499">
    <property type="term" value="F:chemorepellent activity"/>
    <property type="evidence" value="ECO:0007669"/>
    <property type="project" value="TreeGrafter"/>
</dbReference>
<dbReference type="Gene3D" id="2.130.10.10">
    <property type="entry name" value="YVTN repeat-like/Quinoprotein amine dehydrogenase"/>
    <property type="match status" value="1"/>
</dbReference>
<dbReference type="SMART" id="SM00630">
    <property type="entry name" value="Sema"/>
    <property type="match status" value="1"/>
</dbReference>
<dbReference type="GO" id="GO:0005615">
    <property type="term" value="C:extracellular space"/>
    <property type="evidence" value="ECO:0007669"/>
    <property type="project" value="TreeGrafter"/>
</dbReference>
<protein>
    <submittedName>
        <fullName evidence="14">Uncharacterized protein</fullName>
    </submittedName>
</protein>
<dbReference type="PANTHER" id="PTHR11036:SF22">
    <property type="entry name" value="SEMAPHORIN-3E"/>
    <property type="match status" value="1"/>
</dbReference>
<reference evidence="14 15" key="1">
    <citation type="submission" date="2021-04" db="EMBL/GenBank/DDBJ databases">
        <authorList>
            <person name="De Guttry C."/>
            <person name="Zahm M."/>
            <person name="Klopp C."/>
            <person name="Cabau C."/>
            <person name="Louis A."/>
            <person name="Berthelot C."/>
            <person name="Parey E."/>
            <person name="Roest Crollius H."/>
            <person name="Montfort J."/>
            <person name="Robinson-Rechavi M."/>
            <person name="Bucao C."/>
            <person name="Bouchez O."/>
            <person name="Gislard M."/>
            <person name="Lluch J."/>
            <person name="Milhes M."/>
            <person name="Lampietro C."/>
            <person name="Lopez Roques C."/>
            <person name="Donnadieu C."/>
            <person name="Braasch I."/>
            <person name="Desvignes T."/>
            <person name="Postlethwait J."/>
            <person name="Bobe J."/>
            <person name="Wedekind C."/>
            <person name="Guiguen Y."/>
        </authorList>
    </citation>
    <scope>NUCLEOTIDE SEQUENCE [LARGE SCALE GENOMIC DNA]</scope>
    <source>
        <strain evidence="14">Cs_M1</strain>
        <tissue evidence="14">Blood</tissue>
    </source>
</reference>
<evidence type="ECO:0000256" key="1">
    <source>
        <dbReference type="ARBA" id="ARBA00004613"/>
    </source>
</evidence>
<evidence type="ECO:0000256" key="7">
    <source>
        <dbReference type="ARBA" id="ARBA00023157"/>
    </source>
</evidence>
<feature type="compositionally biased region" description="Polar residues" evidence="11">
    <location>
        <begin position="798"/>
        <end position="807"/>
    </location>
</feature>
<dbReference type="Gene3D" id="3.30.1680.10">
    <property type="entry name" value="ligand-binding face of the semaphorins, domain 2"/>
    <property type="match status" value="1"/>
</dbReference>
<evidence type="ECO:0000256" key="10">
    <source>
        <dbReference type="PROSITE-ProRule" id="PRU00352"/>
    </source>
</evidence>
<evidence type="ECO:0000256" key="6">
    <source>
        <dbReference type="ARBA" id="ARBA00022902"/>
    </source>
</evidence>
<dbReference type="InterPro" id="IPR038717">
    <property type="entry name" value="Tc1-like_DDE_dom"/>
</dbReference>
<feature type="region of interest" description="Disordered" evidence="11">
    <location>
        <begin position="869"/>
        <end position="904"/>
    </location>
</feature>
<sequence>MYREILSENLLPSARALKMKRGWVFQHDNDPKHTARATKEWLRKKHFKVLAWPSQSPDLNPIENLWRELKVRVAQRQPQNITALEEICMEEWAKIPATVCENLVKTYRKPHSAQSVYPRIRLSHKELWELNRTWVFQGPGPSLQPQTMLLDEAHERLYVGAKNTLYSLSLERVNHQHREIDWASSVSQVEDCLMKGREKPECANYIKVLQQYNTTHLLACGTGAFNPHCAKIRVGHTGQARQFELEEQSVESGRGRCPYDHNSPVTSTLDRGELYIGLYTDYWENDAALCRLNNQSYTRTERDDRQQLNEPKFIGSVVIPDNNDRDDDKVYFFFTERGMDAEGVNKAVYTRVGRVCANDQGGQRMLVNRWSSFLKTRLICSVAGPNGIDTHFDELEDIFVLKNKDEKNPEIFGLFSTTSAVFQGYAVCVYHMDDVRAAFNGQFAHRERPEHHWTPYEGRVPYPRPGSCGSKVNGGAFSGSKEFPDEVLRFVRSHPVIFSPVLPLHRRPVLLQTEPGGRRLTQIAVDRVQAQDGHYHVLYIGTDDSVVLKVITIYNKDTDTIEEVLLEELQVFKVPFPITEIIISAKRQQLYVGSEMGVAQVRLHQCDLYGSECADCCLARDPYCAWDGITCSRYYPAGVYTKSRRFRRQDVRHGNAVQLCNGLQIDGEQYQGVEQRQVYGVESNSTLLECTPRSLQARVMWYIQRDPDREEVRGDERVVMTTHGLLFLRVRSGDAGVYVCQTVEHGYVHTLLRVTLHVLGGGKVGALIHRTGEEGEGEWETKATCHLPIDTSPDPHPGSNSDPSSRLQGALPGSSLAPASAPGPTSRLPAPGPGPTSRLWYKEFLQLIGYGDTQRVEEYCEKVWCSGKRHRKTKRRYTQPMEGGERKGRGKEDPHRAPRHTLDT</sequence>
<dbReference type="GO" id="GO:0035295">
    <property type="term" value="P:tube development"/>
    <property type="evidence" value="ECO:0007669"/>
    <property type="project" value="UniProtKB-ARBA"/>
</dbReference>
<dbReference type="InterPro" id="IPR001627">
    <property type="entry name" value="Semap_dom"/>
</dbReference>
<dbReference type="SMART" id="SM00423">
    <property type="entry name" value="PSI"/>
    <property type="match status" value="1"/>
</dbReference>
<evidence type="ECO:0000256" key="4">
    <source>
        <dbReference type="ARBA" id="ARBA00022729"/>
    </source>
</evidence>
<dbReference type="SUPFAM" id="SSF103575">
    <property type="entry name" value="Plexin repeat"/>
    <property type="match status" value="1"/>
</dbReference>
<dbReference type="GO" id="GO:0001755">
    <property type="term" value="P:neural crest cell migration"/>
    <property type="evidence" value="ECO:0007669"/>
    <property type="project" value="TreeGrafter"/>
</dbReference>
<proteinExistence type="inferred from homology"/>
<dbReference type="GO" id="GO:0071526">
    <property type="term" value="P:semaphorin-plexin signaling pathway"/>
    <property type="evidence" value="ECO:0007669"/>
    <property type="project" value="TreeGrafter"/>
</dbReference>
<evidence type="ECO:0000259" key="13">
    <source>
        <dbReference type="PROSITE" id="PS51004"/>
    </source>
</evidence>
<dbReference type="Proteomes" id="UP001356427">
    <property type="component" value="Unassembled WGS sequence"/>
</dbReference>
<dbReference type="InterPro" id="IPR003599">
    <property type="entry name" value="Ig_sub"/>
</dbReference>
<dbReference type="Gene3D" id="2.60.40.10">
    <property type="entry name" value="Immunoglobulins"/>
    <property type="match status" value="1"/>
</dbReference>
<organism evidence="14 15">
    <name type="scientific">Coregonus suidteri</name>
    <dbReference type="NCBI Taxonomy" id="861788"/>
    <lineage>
        <taxon>Eukaryota</taxon>
        <taxon>Metazoa</taxon>
        <taxon>Chordata</taxon>
        <taxon>Craniata</taxon>
        <taxon>Vertebrata</taxon>
        <taxon>Euteleostomi</taxon>
        <taxon>Actinopterygii</taxon>
        <taxon>Neopterygii</taxon>
        <taxon>Teleostei</taxon>
        <taxon>Protacanthopterygii</taxon>
        <taxon>Salmoniformes</taxon>
        <taxon>Salmonidae</taxon>
        <taxon>Coregoninae</taxon>
        <taxon>Coregonus</taxon>
    </lineage>
</organism>
<dbReference type="InterPro" id="IPR036179">
    <property type="entry name" value="Ig-like_dom_sf"/>
</dbReference>
<evidence type="ECO:0000256" key="2">
    <source>
        <dbReference type="ARBA" id="ARBA00009492"/>
    </source>
</evidence>
<feature type="region of interest" description="Disordered" evidence="11">
    <location>
        <begin position="786"/>
        <end position="834"/>
    </location>
</feature>
<evidence type="ECO:0000256" key="9">
    <source>
        <dbReference type="ARBA" id="ARBA00023319"/>
    </source>
</evidence>
<evidence type="ECO:0000256" key="8">
    <source>
        <dbReference type="ARBA" id="ARBA00023180"/>
    </source>
</evidence>
<dbReference type="Pfam" id="PF13358">
    <property type="entry name" value="DDE_3"/>
    <property type="match status" value="1"/>
</dbReference>
<dbReference type="Pfam" id="PF00047">
    <property type="entry name" value="ig"/>
    <property type="match status" value="1"/>
</dbReference>
<dbReference type="InterPro" id="IPR016201">
    <property type="entry name" value="PSI"/>
</dbReference>
<dbReference type="InterPro" id="IPR015943">
    <property type="entry name" value="WD40/YVTN_repeat-like_dom_sf"/>
</dbReference>
<dbReference type="AlphaFoldDB" id="A0AAN8LXP5"/>
<dbReference type="PANTHER" id="PTHR11036">
    <property type="entry name" value="SEMAPHORIN"/>
    <property type="match status" value="1"/>
</dbReference>
<dbReference type="PROSITE" id="PS50835">
    <property type="entry name" value="IG_LIKE"/>
    <property type="match status" value="1"/>
</dbReference>
<keyword evidence="8" id="KW-0325">Glycoprotein</keyword>
<keyword evidence="6" id="KW-0524">Neurogenesis</keyword>
<keyword evidence="4" id="KW-0732">Signal</keyword>
<accession>A0AAN8LXP5</accession>
<evidence type="ECO:0000313" key="15">
    <source>
        <dbReference type="Proteomes" id="UP001356427"/>
    </source>
</evidence>
<feature type="domain" description="Sema" evidence="13">
    <location>
        <begin position="119"/>
        <end position="603"/>
    </location>
</feature>
<keyword evidence="3" id="KW-0964">Secreted</keyword>
<dbReference type="SUPFAM" id="SSF48726">
    <property type="entry name" value="Immunoglobulin"/>
    <property type="match status" value="1"/>
</dbReference>
<evidence type="ECO:0000256" key="3">
    <source>
        <dbReference type="ARBA" id="ARBA00022525"/>
    </source>
</evidence>
<name>A0AAN8LXP5_9TELE</name>
<dbReference type="InterPro" id="IPR007110">
    <property type="entry name" value="Ig-like_dom"/>
</dbReference>
<dbReference type="GO" id="GO:0003676">
    <property type="term" value="F:nucleic acid binding"/>
    <property type="evidence" value="ECO:0007669"/>
    <property type="project" value="InterPro"/>
</dbReference>
<evidence type="ECO:0000313" key="14">
    <source>
        <dbReference type="EMBL" id="KAK6318194.1"/>
    </source>
</evidence>
<feature type="compositionally biased region" description="Low complexity" evidence="11">
    <location>
        <begin position="809"/>
        <end position="824"/>
    </location>
</feature>
<comment type="caution">
    <text evidence="10">Lacks conserved residue(s) required for the propagation of feature annotation.</text>
</comment>
<dbReference type="InterPro" id="IPR036397">
    <property type="entry name" value="RNaseH_sf"/>
</dbReference>
<dbReference type="CDD" id="cd05871">
    <property type="entry name" value="Ig_Sema3"/>
    <property type="match status" value="1"/>
</dbReference>
<dbReference type="GO" id="GO:0030215">
    <property type="term" value="F:semaphorin receptor binding"/>
    <property type="evidence" value="ECO:0007669"/>
    <property type="project" value="InterPro"/>
</dbReference>
<dbReference type="InterPro" id="IPR013151">
    <property type="entry name" value="Immunoglobulin_dom"/>
</dbReference>
<feature type="domain" description="Ig-like" evidence="12">
    <location>
        <begin position="682"/>
        <end position="741"/>
    </location>
</feature>
<gene>
    <name evidence="14" type="ORF">J4Q44_G00114850</name>
</gene>
<dbReference type="PROSITE" id="PS51004">
    <property type="entry name" value="SEMA"/>
    <property type="match status" value="1"/>
</dbReference>
<comment type="subcellular location">
    <subcellularLocation>
        <location evidence="1">Secreted</location>
    </subcellularLocation>
</comment>
<evidence type="ECO:0000256" key="5">
    <source>
        <dbReference type="ARBA" id="ARBA00022782"/>
    </source>
</evidence>
<dbReference type="InterPro" id="IPR036352">
    <property type="entry name" value="Semap_dom_sf"/>
</dbReference>
<dbReference type="SMART" id="SM00409">
    <property type="entry name" value="IG"/>
    <property type="match status" value="1"/>
</dbReference>
<dbReference type="InterPro" id="IPR027231">
    <property type="entry name" value="Semaphorin"/>
</dbReference>
<dbReference type="FunFam" id="2.130.10.10:FF:000015">
    <property type="entry name" value="Semaphorin 3B"/>
    <property type="match status" value="1"/>
</dbReference>
<dbReference type="SUPFAM" id="SSF101912">
    <property type="entry name" value="Sema domain"/>
    <property type="match status" value="1"/>
</dbReference>
<comment type="caution">
    <text evidence="14">The sequence shown here is derived from an EMBL/GenBank/DDBJ whole genome shotgun (WGS) entry which is preliminary data.</text>
</comment>
<evidence type="ECO:0000256" key="11">
    <source>
        <dbReference type="SAM" id="MobiDB-lite"/>
    </source>
</evidence>
<dbReference type="GO" id="GO:0030335">
    <property type="term" value="P:positive regulation of cell migration"/>
    <property type="evidence" value="ECO:0007669"/>
    <property type="project" value="TreeGrafter"/>
</dbReference>
<dbReference type="GO" id="GO:0007411">
    <property type="term" value="P:axon guidance"/>
    <property type="evidence" value="ECO:0007669"/>
    <property type="project" value="TreeGrafter"/>
</dbReference>
<comment type="similarity">
    <text evidence="2">Belongs to the semaphorin family.</text>
</comment>
<dbReference type="Pfam" id="PF01403">
    <property type="entry name" value="Sema"/>
    <property type="match status" value="1"/>
</dbReference>
<keyword evidence="15" id="KW-1185">Reference proteome</keyword>
<feature type="compositionally biased region" description="Basic and acidic residues" evidence="11">
    <location>
        <begin position="883"/>
        <end position="904"/>
    </location>
</feature>
<keyword evidence="9" id="KW-0393">Immunoglobulin domain</keyword>
<evidence type="ECO:0000259" key="12">
    <source>
        <dbReference type="PROSITE" id="PS50835"/>
    </source>
</evidence>
<dbReference type="EMBL" id="JAGTTL010000009">
    <property type="protein sequence ID" value="KAK6318194.1"/>
    <property type="molecule type" value="Genomic_DNA"/>
</dbReference>
<dbReference type="GO" id="GO:0072359">
    <property type="term" value="P:circulatory system development"/>
    <property type="evidence" value="ECO:0007669"/>
    <property type="project" value="UniProtKB-ARBA"/>
</dbReference>